<keyword evidence="2" id="KW-0472">Membrane</keyword>
<name>A0A917D2K4_9NOCA</name>
<accession>A0A917D2K4</accession>
<evidence type="ECO:0000313" key="4">
    <source>
        <dbReference type="Proteomes" id="UP000654257"/>
    </source>
</evidence>
<feature type="transmembrane region" description="Helical" evidence="2">
    <location>
        <begin position="115"/>
        <end position="137"/>
    </location>
</feature>
<keyword evidence="2" id="KW-1133">Transmembrane helix</keyword>
<dbReference type="NCBIfam" id="NF037996">
    <property type="entry name" value="B-4DMT"/>
    <property type="match status" value="1"/>
</dbReference>
<reference evidence="3" key="1">
    <citation type="journal article" date="2014" name="Int. J. Syst. Evol. Microbiol.">
        <title>Complete genome sequence of Corynebacterium casei LMG S-19264T (=DSM 44701T), isolated from a smear-ripened cheese.</title>
        <authorList>
            <consortium name="US DOE Joint Genome Institute (JGI-PGF)"/>
            <person name="Walter F."/>
            <person name="Albersmeier A."/>
            <person name="Kalinowski J."/>
            <person name="Ruckert C."/>
        </authorList>
    </citation>
    <scope>NUCLEOTIDE SEQUENCE</scope>
    <source>
        <strain evidence="3">CCM 7905</strain>
    </source>
</reference>
<evidence type="ECO:0000256" key="1">
    <source>
        <dbReference type="SAM" id="MobiDB-lite"/>
    </source>
</evidence>
<evidence type="ECO:0008006" key="5">
    <source>
        <dbReference type="Google" id="ProtNLM"/>
    </source>
</evidence>
<feature type="transmembrane region" description="Helical" evidence="2">
    <location>
        <begin position="35"/>
        <end position="54"/>
    </location>
</feature>
<dbReference type="EMBL" id="BMCU01000002">
    <property type="protein sequence ID" value="GGG09181.1"/>
    <property type="molecule type" value="Genomic_DNA"/>
</dbReference>
<feature type="region of interest" description="Disordered" evidence="1">
    <location>
        <begin position="139"/>
        <end position="207"/>
    </location>
</feature>
<feature type="compositionally biased region" description="Polar residues" evidence="1">
    <location>
        <begin position="169"/>
        <end position="178"/>
    </location>
</feature>
<dbReference type="AlphaFoldDB" id="A0A917D2K4"/>
<dbReference type="RefSeq" id="WP_188545002.1">
    <property type="nucleotide sequence ID" value="NZ_BMCU01000002.1"/>
</dbReference>
<gene>
    <name evidence="3" type="ORF">GCM10007304_24100</name>
</gene>
<proteinExistence type="predicted"/>
<feature type="transmembrane region" description="Helical" evidence="2">
    <location>
        <begin position="12"/>
        <end position="29"/>
    </location>
</feature>
<feature type="transmembrane region" description="Helical" evidence="2">
    <location>
        <begin position="75"/>
        <end position="95"/>
    </location>
</feature>
<keyword evidence="2" id="KW-0812">Transmembrane</keyword>
<feature type="compositionally biased region" description="Basic and acidic residues" evidence="1">
    <location>
        <begin position="192"/>
        <end position="207"/>
    </location>
</feature>
<evidence type="ECO:0000313" key="3">
    <source>
        <dbReference type="EMBL" id="GGG09181.1"/>
    </source>
</evidence>
<organism evidence="3 4">
    <name type="scientific">Rhodococcoides trifolii</name>
    <dbReference type="NCBI Taxonomy" id="908250"/>
    <lineage>
        <taxon>Bacteria</taxon>
        <taxon>Bacillati</taxon>
        <taxon>Actinomycetota</taxon>
        <taxon>Actinomycetes</taxon>
        <taxon>Mycobacteriales</taxon>
        <taxon>Nocardiaceae</taxon>
        <taxon>Rhodococcoides</taxon>
    </lineage>
</organism>
<dbReference type="Proteomes" id="UP000654257">
    <property type="component" value="Unassembled WGS sequence"/>
</dbReference>
<protein>
    <recommendedName>
        <fullName evidence="5">Transmembrane protein</fullName>
    </recommendedName>
</protein>
<reference evidence="3" key="2">
    <citation type="submission" date="2020-09" db="EMBL/GenBank/DDBJ databases">
        <authorList>
            <person name="Sun Q."/>
            <person name="Sedlacek I."/>
        </authorList>
    </citation>
    <scope>NUCLEOTIDE SEQUENCE</scope>
    <source>
        <strain evidence="3">CCM 7905</strain>
    </source>
</reference>
<comment type="caution">
    <text evidence="3">The sequence shown here is derived from an EMBL/GenBank/DDBJ whole genome shotgun (WGS) entry which is preliminary data.</text>
</comment>
<dbReference type="InterPro" id="IPR047958">
    <property type="entry name" value="B-4DMT-like"/>
</dbReference>
<keyword evidence="4" id="KW-1185">Reference proteome</keyword>
<feature type="compositionally biased region" description="Basic and acidic residues" evidence="1">
    <location>
        <begin position="139"/>
        <end position="162"/>
    </location>
</feature>
<evidence type="ECO:0000256" key="2">
    <source>
        <dbReference type="SAM" id="Phobius"/>
    </source>
</evidence>
<sequence length="207" mass="22338">MNAWLVRGLGMALVHFVARTLLALAIAAWPTQGSILRIVTMVVVILVAVIWGGIDGINDRRANPDPDDSADLTMVWLKASVVAGLLSGAVTWIVSTVSPIAITANSFIFEVTSGAAFTILLVFVPTILAVGLGRLLAGRDGKKNEDPRPSKKTKKNADDRELVGAGAQSEYSRPANQDEQSDADTEQFEPVKLQKDDERSSTWQEPR</sequence>